<dbReference type="Proteomes" id="UP000494165">
    <property type="component" value="Unassembled WGS sequence"/>
</dbReference>
<dbReference type="InterPro" id="IPR031742">
    <property type="entry name" value="DUF4730"/>
</dbReference>
<keyword evidence="1" id="KW-0812">Transmembrane</keyword>
<protein>
    <submittedName>
        <fullName evidence="3">Uncharacterized protein</fullName>
    </submittedName>
</protein>
<dbReference type="AlphaFoldDB" id="A0A8S1DLN6"/>
<keyword evidence="4" id="KW-1185">Reference proteome</keyword>
<keyword evidence="1" id="KW-1133">Transmembrane helix</keyword>
<feature type="signal peptide" evidence="2">
    <location>
        <begin position="1"/>
        <end position="21"/>
    </location>
</feature>
<accession>A0A8S1DLN6</accession>
<feature type="chain" id="PRO_5035746708" evidence="2">
    <location>
        <begin position="22"/>
        <end position="59"/>
    </location>
</feature>
<reference evidence="3 4" key="1">
    <citation type="submission" date="2020-04" db="EMBL/GenBank/DDBJ databases">
        <authorList>
            <person name="Alioto T."/>
            <person name="Alioto T."/>
            <person name="Gomez Garrido J."/>
        </authorList>
    </citation>
    <scope>NUCLEOTIDE SEQUENCE [LARGE SCALE GENOMIC DNA]</scope>
</reference>
<dbReference type="Pfam" id="PF15873">
    <property type="entry name" value="DUF4730"/>
    <property type="match status" value="1"/>
</dbReference>
<keyword evidence="1" id="KW-0472">Membrane</keyword>
<evidence type="ECO:0000313" key="3">
    <source>
        <dbReference type="EMBL" id="CAB3380956.1"/>
    </source>
</evidence>
<feature type="transmembrane region" description="Helical" evidence="1">
    <location>
        <begin position="31"/>
        <end position="49"/>
    </location>
</feature>
<keyword evidence="2" id="KW-0732">Signal</keyword>
<proteinExistence type="predicted"/>
<sequence length="59" mass="6620">MESRFIWVLLTLLAISQGVYAMTFADSLALVLILGICVIGIFACLGYYARRRDESFNTL</sequence>
<evidence type="ECO:0000256" key="1">
    <source>
        <dbReference type="SAM" id="Phobius"/>
    </source>
</evidence>
<evidence type="ECO:0000313" key="4">
    <source>
        <dbReference type="Proteomes" id="UP000494165"/>
    </source>
</evidence>
<dbReference type="EMBL" id="CADEPI010000221">
    <property type="protein sequence ID" value="CAB3380956.1"/>
    <property type="molecule type" value="Genomic_DNA"/>
</dbReference>
<organism evidence="3 4">
    <name type="scientific">Cloeon dipterum</name>
    <dbReference type="NCBI Taxonomy" id="197152"/>
    <lineage>
        <taxon>Eukaryota</taxon>
        <taxon>Metazoa</taxon>
        <taxon>Ecdysozoa</taxon>
        <taxon>Arthropoda</taxon>
        <taxon>Hexapoda</taxon>
        <taxon>Insecta</taxon>
        <taxon>Pterygota</taxon>
        <taxon>Palaeoptera</taxon>
        <taxon>Ephemeroptera</taxon>
        <taxon>Pisciforma</taxon>
        <taxon>Baetidae</taxon>
        <taxon>Cloeon</taxon>
    </lineage>
</organism>
<name>A0A8S1DLN6_9INSE</name>
<evidence type="ECO:0000256" key="2">
    <source>
        <dbReference type="SAM" id="SignalP"/>
    </source>
</evidence>
<comment type="caution">
    <text evidence="3">The sequence shown here is derived from an EMBL/GenBank/DDBJ whole genome shotgun (WGS) entry which is preliminary data.</text>
</comment>
<gene>
    <name evidence="3" type="ORF">CLODIP_2_CD15356</name>
</gene>